<organism evidence="1 2">
    <name type="scientific">Hypsizygus marmoreus</name>
    <name type="common">White beech mushroom</name>
    <name type="synonym">Agaricus marmoreus</name>
    <dbReference type="NCBI Taxonomy" id="39966"/>
    <lineage>
        <taxon>Eukaryota</taxon>
        <taxon>Fungi</taxon>
        <taxon>Dikarya</taxon>
        <taxon>Basidiomycota</taxon>
        <taxon>Agaricomycotina</taxon>
        <taxon>Agaricomycetes</taxon>
        <taxon>Agaricomycetidae</taxon>
        <taxon>Agaricales</taxon>
        <taxon>Tricholomatineae</taxon>
        <taxon>Lyophyllaceae</taxon>
        <taxon>Hypsizygus</taxon>
    </lineage>
</organism>
<dbReference type="Proteomes" id="UP000076154">
    <property type="component" value="Unassembled WGS sequence"/>
</dbReference>
<proteinExistence type="predicted"/>
<dbReference type="AlphaFoldDB" id="A0A369JSY1"/>
<reference evidence="1" key="1">
    <citation type="submission" date="2018-04" db="EMBL/GenBank/DDBJ databases">
        <title>Whole genome sequencing of Hypsizygus marmoreus.</title>
        <authorList>
            <person name="Choi I.-G."/>
            <person name="Min B."/>
            <person name="Kim J.-G."/>
            <person name="Kim S."/>
            <person name="Oh Y.-L."/>
            <person name="Kong W.-S."/>
            <person name="Park H."/>
            <person name="Jeong J."/>
            <person name="Song E.-S."/>
        </authorList>
    </citation>
    <scope>NUCLEOTIDE SEQUENCE [LARGE SCALE GENOMIC DNA]</scope>
    <source>
        <strain evidence="1">51987-8</strain>
    </source>
</reference>
<gene>
    <name evidence="1" type="ORF">Hypma_009194</name>
</gene>
<name>A0A369JSY1_HYPMA</name>
<dbReference type="EMBL" id="LUEZ02000046">
    <property type="protein sequence ID" value="RDB23647.1"/>
    <property type="molecule type" value="Genomic_DNA"/>
</dbReference>
<sequence>MQLETTLPAWFTDFAIKELEHTIGFTITPECKACWTKDLNNVDQCCEVLRRTMLYPDMVLIPVICPCSEFDKIHNDLYSAECSMARIKCFMLSGVAFLWYLISAHPKWQIDLDPNIIQAIERLTNDLQEKRSVLVDLEMDWAAIGLPLWICNDVPITFAWTPTIDSNPCFTCLLPHFLDAVWQITNPSMNSDAAGRCNVYICDFKSWCKRPVMDEPQKILYRRLYHSRVFEFSKHHFHLHWRFRPFSQEDLPDTMIKDSQLEDIYKICYNFLHSHGPLKGTLYDKKIGERKSDKARITVNSSLTRSYSQLVARSHSKADLTSSVLRSSYSN</sequence>
<comment type="caution">
    <text evidence="1">The sequence shown here is derived from an EMBL/GenBank/DDBJ whole genome shotgun (WGS) entry which is preliminary data.</text>
</comment>
<keyword evidence="2" id="KW-1185">Reference proteome</keyword>
<evidence type="ECO:0000313" key="1">
    <source>
        <dbReference type="EMBL" id="RDB23647.1"/>
    </source>
</evidence>
<accession>A0A369JSY1</accession>
<evidence type="ECO:0000313" key="2">
    <source>
        <dbReference type="Proteomes" id="UP000076154"/>
    </source>
</evidence>
<protein>
    <submittedName>
        <fullName evidence="1">Uncharacterized protein</fullName>
    </submittedName>
</protein>
<dbReference type="InParanoid" id="A0A369JSY1"/>
<dbReference type="OrthoDB" id="3066876at2759"/>